<sequence length="528" mass="57662">MGWLQDKLAGLRKPAHAAPAPPAAARIDWRARGNAALAAGQIDEAARCYQQAVDAEPGDPLARLNHGFALMEQARFGEAATRMREALALERRGDGFAHDAQYLLGRALLELGQPEQAVAAFEAAAGRKPGFLEPLADAILTLHRLGRHDEAAQWARQRSAQVDDQLAQLDAVLRANPASADAAMRRVSLLIEGLRLPEAVVAGREALRHCPDDPELHWALSMACLLLGDFAAGWSEHEWRLRHPVYSRKVVQLPQPRWQGETLQGRTIFLHAEQGFGDSLQFIRFLPDVAGRAGTVLLHLPPQLIPLVADSLAPNCTLVDEDAPLPAMDFQLPLMSLPLVLGTTPATVPAAVPYVHADPGAVARWRERLGPGGLRVGITWSGNAAHVNDRNRSIALEAFRDIAVDGCRFYALQPEVRASDRAAFSRWPGLVDLGPELRDFADTAAVMEALDLIVTVDTSVAHLAGALGRPVWILLPHLPDWRWMLQRSDSPWYPTARLFRQERAGDWSTALARVRADLGAMARAATQS</sequence>
<keyword evidence="5" id="KW-1185">Reference proteome</keyword>
<keyword evidence="1" id="KW-0677">Repeat</keyword>
<dbReference type="InterPro" id="IPR051012">
    <property type="entry name" value="CellSynth/LPSAsmb/PSIAsmb"/>
</dbReference>
<dbReference type="Proteomes" id="UP001596037">
    <property type="component" value="Unassembled WGS sequence"/>
</dbReference>
<protein>
    <submittedName>
        <fullName evidence="4">Tetratricopeptide repeat protein</fullName>
    </submittedName>
</protein>
<dbReference type="PROSITE" id="PS50005">
    <property type="entry name" value="TPR"/>
    <property type="match status" value="1"/>
</dbReference>
<dbReference type="InterPro" id="IPR019734">
    <property type="entry name" value="TPR_rpt"/>
</dbReference>
<dbReference type="Pfam" id="PF13428">
    <property type="entry name" value="TPR_14"/>
    <property type="match status" value="1"/>
</dbReference>
<dbReference type="Gene3D" id="3.40.50.2000">
    <property type="entry name" value="Glycogen Phosphorylase B"/>
    <property type="match status" value="1"/>
</dbReference>
<dbReference type="Pfam" id="PF01075">
    <property type="entry name" value="Glyco_transf_9"/>
    <property type="match status" value="1"/>
</dbReference>
<evidence type="ECO:0000256" key="3">
    <source>
        <dbReference type="PROSITE-ProRule" id="PRU00339"/>
    </source>
</evidence>
<dbReference type="EMBL" id="JBHSMF010000002">
    <property type="protein sequence ID" value="MFC5495967.1"/>
    <property type="molecule type" value="Genomic_DNA"/>
</dbReference>
<reference evidence="5" key="1">
    <citation type="journal article" date="2019" name="Int. J. Syst. Evol. Microbiol.">
        <title>The Global Catalogue of Microorganisms (GCM) 10K type strain sequencing project: providing services to taxonomists for standard genome sequencing and annotation.</title>
        <authorList>
            <consortium name="The Broad Institute Genomics Platform"/>
            <consortium name="The Broad Institute Genome Sequencing Center for Infectious Disease"/>
            <person name="Wu L."/>
            <person name="Ma J."/>
        </authorList>
    </citation>
    <scope>NUCLEOTIDE SEQUENCE [LARGE SCALE GENOMIC DNA]</scope>
    <source>
        <strain evidence="5">CCUG 57401</strain>
    </source>
</reference>
<keyword evidence="2 3" id="KW-0802">TPR repeat</keyword>
<dbReference type="PANTHER" id="PTHR45586">
    <property type="entry name" value="TPR REPEAT-CONTAINING PROTEIN PA4667"/>
    <property type="match status" value="1"/>
</dbReference>
<dbReference type="SUPFAM" id="SSF48452">
    <property type="entry name" value="TPR-like"/>
    <property type="match status" value="1"/>
</dbReference>
<dbReference type="PANTHER" id="PTHR45586:SF1">
    <property type="entry name" value="LIPOPOLYSACCHARIDE ASSEMBLY PROTEIN B"/>
    <property type="match status" value="1"/>
</dbReference>
<dbReference type="InterPro" id="IPR002201">
    <property type="entry name" value="Glyco_trans_9"/>
</dbReference>
<dbReference type="Pfam" id="PF13432">
    <property type="entry name" value="TPR_16"/>
    <property type="match status" value="2"/>
</dbReference>
<dbReference type="SUPFAM" id="SSF53756">
    <property type="entry name" value="UDP-Glycosyltransferase/glycogen phosphorylase"/>
    <property type="match status" value="1"/>
</dbReference>
<gene>
    <name evidence="4" type="ORF">ACFPOE_00330</name>
</gene>
<dbReference type="RefSeq" id="WP_376848001.1">
    <property type="nucleotide sequence ID" value="NZ_JBHSMF010000002.1"/>
</dbReference>
<accession>A0ABW0NA30</accession>
<evidence type="ECO:0000256" key="1">
    <source>
        <dbReference type="ARBA" id="ARBA00022737"/>
    </source>
</evidence>
<evidence type="ECO:0000313" key="5">
    <source>
        <dbReference type="Proteomes" id="UP001596037"/>
    </source>
</evidence>
<name>A0ABW0NA30_9BURK</name>
<feature type="repeat" description="TPR" evidence="3">
    <location>
        <begin position="26"/>
        <end position="59"/>
    </location>
</feature>
<evidence type="ECO:0000256" key="2">
    <source>
        <dbReference type="ARBA" id="ARBA00022803"/>
    </source>
</evidence>
<proteinExistence type="predicted"/>
<evidence type="ECO:0000313" key="4">
    <source>
        <dbReference type="EMBL" id="MFC5495967.1"/>
    </source>
</evidence>
<dbReference type="SMART" id="SM00028">
    <property type="entry name" value="TPR"/>
    <property type="match status" value="2"/>
</dbReference>
<dbReference type="Gene3D" id="1.25.40.10">
    <property type="entry name" value="Tetratricopeptide repeat domain"/>
    <property type="match status" value="3"/>
</dbReference>
<dbReference type="InterPro" id="IPR011990">
    <property type="entry name" value="TPR-like_helical_dom_sf"/>
</dbReference>
<comment type="caution">
    <text evidence="4">The sequence shown here is derived from an EMBL/GenBank/DDBJ whole genome shotgun (WGS) entry which is preliminary data.</text>
</comment>
<organism evidence="4 5">
    <name type="scientific">Caenimonas terrae</name>
    <dbReference type="NCBI Taxonomy" id="696074"/>
    <lineage>
        <taxon>Bacteria</taxon>
        <taxon>Pseudomonadati</taxon>
        <taxon>Pseudomonadota</taxon>
        <taxon>Betaproteobacteria</taxon>
        <taxon>Burkholderiales</taxon>
        <taxon>Comamonadaceae</taxon>
        <taxon>Caenimonas</taxon>
    </lineage>
</organism>